<dbReference type="SUPFAM" id="SSF54060">
    <property type="entry name" value="His-Me finger endonucleases"/>
    <property type="match status" value="1"/>
</dbReference>
<feature type="region of interest" description="Disordered" evidence="1">
    <location>
        <begin position="99"/>
        <end position="123"/>
    </location>
</feature>
<keyword evidence="3" id="KW-0255">Endonuclease</keyword>
<dbReference type="GO" id="GO:0004519">
    <property type="term" value="F:endonuclease activity"/>
    <property type="evidence" value="ECO:0007669"/>
    <property type="project" value="UniProtKB-KW"/>
</dbReference>
<evidence type="ECO:0000313" key="3">
    <source>
        <dbReference type="EMBL" id="AFQ96221.1"/>
    </source>
</evidence>
<keyword evidence="4" id="KW-1185">Reference proteome</keyword>
<dbReference type="KEGG" id="vg:13827637"/>
<dbReference type="Pfam" id="PF13392">
    <property type="entry name" value="HNH_3"/>
    <property type="match status" value="1"/>
</dbReference>
<organism evidence="3 4">
    <name type="scientific">Listeria phage P70</name>
    <dbReference type="NCBI Taxonomy" id="1225800"/>
    <lineage>
        <taxon>Viruses</taxon>
        <taxon>Duplodnaviria</taxon>
        <taxon>Heunggongvirae</taxon>
        <taxon>Uroviricota</taxon>
        <taxon>Caudoviricetes</taxon>
        <taxon>Homburgvirus</taxon>
        <taxon>Homburgvirus P70</taxon>
    </lineage>
</organism>
<dbReference type="InterPro" id="IPR044925">
    <property type="entry name" value="His-Me_finger_sf"/>
</dbReference>
<dbReference type="InterPro" id="IPR003615">
    <property type="entry name" value="HNH_nuc"/>
</dbReference>
<dbReference type="Proteomes" id="UP000006275">
    <property type="component" value="Segment"/>
</dbReference>
<evidence type="ECO:0000313" key="4">
    <source>
        <dbReference type="Proteomes" id="UP000006275"/>
    </source>
</evidence>
<evidence type="ECO:0000259" key="2">
    <source>
        <dbReference type="SMART" id="SM00507"/>
    </source>
</evidence>
<feature type="domain" description="HNH nuclease" evidence="2">
    <location>
        <begin position="49"/>
        <end position="97"/>
    </location>
</feature>
<protein>
    <submittedName>
        <fullName evidence="3">HNH endonuclease</fullName>
    </submittedName>
</protein>
<proteinExistence type="predicted"/>
<dbReference type="GeneID" id="13827637"/>
<dbReference type="EMBL" id="JX442241">
    <property type="protein sequence ID" value="AFQ96221.1"/>
    <property type="molecule type" value="Genomic_DNA"/>
</dbReference>
<keyword evidence="3" id="KW-0540">Nuclease</keyword>
<reference evidence="3 4" key="1">
    <citation type="journal article" date="2012" name="J. Virol.">
        <title>Bacteriophage P70: Unique morphology and unrelatedness to other Listeria bacteriophages.</title>
        <authorList>
            <person name="Schmuki M.M."/>
            <person name="Erne D."/>
            <person name="Loessner M.J."/>
            <person name="Klumpp J."/>
        </authorList>
    </citation>
    <scope>NUCLEOTIDE SEQUENCE [LARGE SCALE GENOMIC DNA]</scope>
</reference>
<feature type="compositionally biased region" description="Basic residues" evidence="1">
    <location>
        <begin position="99"/>
        <end position="117"/>
    </location>
</feature>
<gene>
    <name evidence="3" type="ORF">P70_0032</name>
</gene>
<evidence type="ECO:0000256" key="1">
    <source>
        <dbReference type="SAM" id="MobiDB-lite"/>
    </source>
</evidence>
<sequence>MVNVKQIKDYPDYFVYDDGRIFSNISNRFLKTVVNNLGYVKVGLNGKGGRKTVSVHRLVAQAFIENVENKPQVNHIDEDKTNNNVSNLEWCTSFENMHHGSRGKRAGKAVSKAHSKKIVGTTS</sequence>
<dbReference type="SMART" id="SM00507">
    <property type="entry name" value="HNHc"/>
    <property type="match status" value="1"/>
</dbReference>
<accession>J9QQG7</accession>
<dbReference type="Gene3D" id="3.90.75.20">
    <property type="match status" value="1"/>
</dbReference>
<name>J9QQG7_9CAUD</name>
<dbReference type="OrthoDB" id="21336at10239"/>
<dbReference type="RefSeq" id="YP_006905897.1">
    <property type="nucleotide sequence ID" value="NC_018831.1"/>
</dbReference>
<keyword evidence="3" id="KW-0378">Hydrolase</keyword>